<gene>
    <name evidence="1" type="ORF">BJ993_003473</name>
    <name evidence="2" type="ORF">CFH99_07720</name>
</gene>
<dbReference type="AlphaFoldDB" id="A0A7Z0CPJ9"/>
<reference evidence="2 4" key="1">
    <citation type="submission" date="2017-06" db="EMBL/GenBank/DDBJ databases">
        <title>Complete Genome Sequence of the Soil Carbazole-Degrading Bacterium Nocardioides aromaticivorans IC177.</title>
        <authorList>
            <person name="Vejarano F."/>
            <person name="Suzuki-Minakuchi C."/>
            <person name="Ohtsubo Y."/>
            <person name="Tsuda M."/>
            <person name="Okada K."/>
            <person name="Nojiri H."/>
        </authorList>
    </citation>
    <scope>NUCLEOTIDE SEQUENCE [LARGE SCALE GENOMIC DNA]</scope>
    <source>
        <strain evidence="2 4">IC177</strain>
    </source>
</reference>
<dbReference type="EMBL" id="JACBZM010000001">
    <property type="protein sequence ID" value="NYI46393.1"/>
    <property type="molecule type" value="Genomic_DNA"/>
</dbReference>
<evidence type="ECO:0000313" key="2">
    <source>
        <dbReference type="EMBL" id="QSR25510.1"/>
    </source>
</evidence>
<dbReference type="EMBL" id="CP022295">
    <property type="protein sequence ID" value="QSR25510.1"/>
    <property type="molecule type" value="Genomic_DNA"/>
</dbReference>
<organism evidence="1 3">
    <name type="scientific">Nocardioides aromaticivorans</name>
    <dbReference type="NCBI Taxonomy" id="200618"/>
    <lineage>
        <taxon>Bacteria</taxon>
        <taxon>Bacillati</taxon>
        <taxon>Actinomycetota</taxon>
        <taxon>Actinomycetes</taxon>
        <taxon>Propionibacteriales</taxon>
        <taxon>Nocardioidaceae</taxon>
        <taxon>Nocardioides</taxon>
    </lineage>
</organism>
<evidence type="ECO:0000313" key="3">
    <source>
        <dbReference type="Proteomes" id="UP000562045"/>
    </source>
</evidence>
<reference evidence="1 3" key="2">
    <citation type="submission" date="2020-07" db="EMBL/GenBank/DDBJ databases">
        <title>Sequencing the genomes of 1000 actinobacteria strains.</title>
        <authorList>
            <person name="Klenk H.-P."/>
        </authorList>
    </citation>
    <scope>NUCLEOTIDE SEQUENCE [LARGE SCALE GENOMIC DNA]</scope>
    <source>
        <strain evidence="1 3">DSM 15131</strain>
    </source>
</reference>
<accession>A0A7Z0CPJ9</accession>
<evidence type="ECO:0000313" key="1">
    <source>
        <dbReference type="EMBL" id="NYI46393.1"/>
    </source>
</evidence>
<dbReference type="Proteomes" id="UP000662818">
    <property type="component" value="Chromosome"/>
</dbReference>
<dbReference type="Proteomes" id="UP000562045">
    <property type="component" value="Unassembled WGS sequence"/>
</dbReference>
<evidence type="ECO:0000313" key="4">
    <source>
        <dbReference type="Proteomes" id="UP000662818"/>
    </source>
</evidence>
<proteinExistence type="predicted"/>
<dbReference type="RefSeq" id="WP_036540813.1">
    <property type="nucleotide sequence ID" value="NZ_CP022295.1"/>
</dbReference>
<sequence length="60" mass="6746">MVWLYVALALVVVLAAGFLYDRRRRAVIRGDSASRHRDLGRAVEHDNSGLERRIRGGQGL</sequence>
<name>A0A7Z0CPJ9_9ACTN</name>
<protein>
    <submittedName>
        <fullName evidence="1">Uncharacterized membrane-anchored protein YhcB (DUF1043 family)</fullName>
    </submittedName>
</protein>
<keyword evidence="4" id="KW-1185">Reference proteome</keyword>